<protein>
    <submittedName>
        <fullName evidence="1">Uncharacterized protein</fullName>
    </submittedName>
</protein>
<dbReference type="PANTHER" id="PTHR31389:SF4">
    <property type="entry name" value="LD39211P"/>
    <property type="match status" value="1"/>
</dbReference>
<accession>A0A433QCL0</accession>
<dbReference type="Proteomes" id="UP000274822">
    <property type="component" value="Unassembled WGS sequence"/>
</dbReference>
<proteinExistence type="predicted"/>
<sequence>MRRFTVLQIAAFFFVGVFVLYSLRGYGQPTEEDLVCAAGSSSCTAPRRAAEVSPERSSYPFTLVTGASANHFCSLESFLYALHELKPLVHPWEFPRIVVYNIGLNRTQLPVLQQLRSSGLADEAHTFDYSRYPAFWNLHRARGQYAWKAGIVDEVRKNHGGVIVWLDSGDMPNPEFLRIMPRYIRDHGFWSPRSTGTMDQWVHPGMFEYFDANKAQYADKANCNGAALGFDSDNEKIVNELMVPWVECALKKECIAPKGSRRGNHRQDQAAITFLAYKHGYVCSESARFHGVMTHEDESCAYRLTELEKQGKLLHPSTYDMPVWTFDDTKAFFEHSEWANPDAE</sequence>
<organism evidence="1 2">
    <name type="scientific">Jimgerdemannia flammicorona</name>
    <dbReference type="NCBI Taxonomy" id="994334"/>
    <lineage>
        <taxon>Eukaryota</taxon>
        <taxon>Fungi</taxon>
        <taxon>Fungi incertae sedis</taxon>
        <taxon>Mucoromycota</taxon>
        <taxon>Mucoromycotina</taxon>
        <taxon>Endogonomycetes</taxon>
        <taxon>Endogonales</taxon>
        <taxon>Endogonaceae</taxon>
        <taxon>Jimgerdemannia</taxon>
    </lineage>
</organism>
<comment type="caution">
    <text evidence="1">The sequence shown here is derived from an EMBL/GenBank/DDBJ whole genome shotgun (WGS) entry which is preliminary data.</text>
</comment>
<reference evidence="1 2" key="1">
    <citation type="journal article" date="2018" name="New Phytol.">
        <title>Phylogenomics of Endogonaceae and evolution of mycorrhizas within Mucoromycota.</title>
        <authorList>
            <person name="Chang Y."/>
            <person name="Desiro A."/>
            <person name="Na H."/>
            <person name="Sandor L."/>
            <person name="Lipzen A."/>
            <person name="Clum A."/>
            <person name="Barry K."/>
            <person name="Grigoriev I.V."/>
            <person name="Martin F.M."/>
            <person name="Stajich J.E."/>
            <person name="Smith M.E."/>
            <person name="Bonito G."/>
            <person name="Spatafora J.W."/>
        </authorList>
    </citation>
    <scope>NUCLEOTIDE SEQUENCE [LARGE SCALE GENOMIC DNA]</scope>
    <source>
        <strain evidence="1 2">AD002</strain>
    </source>
</reference>
<keyword evidence="2" id="KW-1185">Reference proteome</keyword>
<dbReference type="EMBL" id="RBNJ01008198">
    <property type="protein sequence ID" value="RUS27546.1"/>
    <property type="molecule type" value="Genomic_DNA"/>
</dbReference>
<evidence type="ECO:0000313" key="2">
    <source>
        <dbReference type="Proteomes" id="UP000274822"/>
    </source>
</evidence>
<dbReference type="PANTHER" id="PTHR31389">
    <property type="entry name" value="LD39211P"/>
    <property type="match status" value="1"/>
</dbReference>
<evidence type="ECO:0000313" key="1">
    <source>
        <dbReference type="EMBL" id="RUS27546.1"/>
    </source>
</evidence>
<gene>
    <name evidence="1" type="ORF">BC938DRAFT_483088</name>
</gene>
<name>A0A433QCL0_9FUNG</name>
<dbReference type="AlphaFoldDB" id="A0A433QCL0"/>